<feature type="non-terminal residue" evidence="1">
    <location>
        <position position="1"/>
    </location>
</feature>
<sequence>KLRQGKFRLDIGKKFFTERVIGHWNRLPREVVESPSLDVFKKRLDMALSAMV</sequence>
<keyword evidence="2" id="KW-1185">Reference proteome</keyword>
<evidence type="ECO:0008006" key="3">
    <source>
        <dbReference type="Google" id="ProtNLM"/>
    </source>
</evidence>
<dbReference type="EMBL" id="KK718610">
    <property type="protein sequence ID" value="KFO57602.1"/>
    <property type="molecule type" value="Genomic_DNA"/>
</dbReference>
<proteinExistence type="predicted"/>
<evidence type="ECO:0000313" key="2">
    <source>
        <dbReference type="Proteomes" id="UP000052976"/>
    </source>
</evidence>
<organism evidence="1 2">
    <name type="scientific">Corvus brachyrhynchos</name>
    <name type="common">American crow</name>
    <dbReference type="NCBI Taxonomy" id="85066"/>
    <lineage>
        <taxon>Eukaryota</taxon>
        <taxon>Metazoa</taxon>
        <taxon>Chordata</taxon>
        <taxon>Craniata</taxon>
        <taxon>Vertebrata</taxon>
        <taxon>Euteleostomi</taxon>
        <taxon>Archelosauria</taxon>
        <taxon>Archosauria</taxon>
        <taxon>Dinosauria</taxon>
        <taxon>Saurischia</taxon>
        <taxon>Theropoda</taxon>
        <taxon>Coelurosauria</taxon>
        <taxon>Aves</taxon>
        <taxon>Neognathae</taxon>
        <taxon>Neoaves</taxon>
        <taxon>Telluraves</taxon>
        <taxon>Australaves</taxon>
        <taxon>Passeriformes</taxon>
        <taxon>Corvoidea</taxon>
        <taxon>Corvidae</taxon>
        <taxon>Corvus</taxon>
    </lineage>
</organism>
<protein>
    <recommendedName>
        <fullName evidence="3">Nidogen G2 beta-barrel domain-containing protein</fullName>
    </recommendedName>
</protein>
<name>A0A091EM09_CORBR</name>
<accession>A0A091EM09</accession>
<gene>
    <name evidence="1" type="ORF">N302_07916</name>
</gene>
<evidence type="ECO:0000313" key="1">
    <source>
        <dbReference type="EMBL" id="KFO57602.1"/>
    </source>
</evidence>
<dbReference type="AlphaFoldDB" id="A0A091EM09"/>
<dbReference type="Proteomes" id="UP000052976">
    <property type="component" value="Unassembled WGS sequence"/>
</dbReference>
<reference evidence="1 2" key="1">
    <citation type="submission" date="2014-04" db="EMBL/GenBank/DDBJ databases">
        <title>Genome evolution of avian class.</title>
        <authorList>
            <person name="Zhang G."/>
            <person name="Li C."/>
        </authorList>
    </citation>
    <scope>NUCLEOTIDE SEQUENCE [LARGE SCALE GENOMIC DNA]</scope>
    <source>
        <strain evidence="1">BGI_N302</strain>
    </source>
</reference>
<feature type="non-terminal residue" evidence="1">
    <location>
        <position position="52"/>
    </location>
</feature>